<dbReference type="Proteomes" id="UP001217089">
    <property type="component" value="Unassembled WGS sequence"/>
</dbReference>
<dbReference type="InterPro" id="IPR036412">
    <property type="entry name" value="HAD-like_sf"/>
</dbReference>
<dbReference type="Gene3D" id="3.40.50.1000">
    <property type="entry name" value="HAD superfamily/HAD-like"/>
    <property type="match status" value="1"/>
</dbReference>
<comment type="caution">
    <text evidence="1">The sequence shown here is derived from an EMBL/GenBank/DDBJ whole genome shotgun (WGS) entry which is preliminary data.</text>
</comment>
<reference evidence="1 2" key="1">
    <citation type="submission" date="2022-12" db="EMBL/GenBank/DDBJ databases">
        <title>Chromosome-level genome of Tegillarca granosa.</title>
        <authorList>
            <person name="Kim J."/>
        </authorList>
    </citation>
    <scope>NUCLEOTIDE SEQUENCE [LARGE SCALE GENOMIC DNA]</scope>
    <source>
        <strain evidence="1">Teg-2019</strain>
        <tissue evidence="1">Adductor muscle</tissue>
    </source>
</reference>
<organism evidence="1 2">
    <name type="scientific">Tegillarca granosa</name>
    <name type="common">Malaysian cockle</name>
    <name type="synonym">Anadara granosa</name>
    <dbReference type="NCBI Taxonomy" id="220873"/>
    <lineage>
        <taxon>Eukaryota</taxon>
        <taxon>Metazoa</taxon>
        <taxon>Spiralia</taxon>
        <taxon>Lophotrochozoa</taxon>
        <taxon>Mollusca</taxon>
        <taxon>Bivalvia</taxon>
        <taxon>Autobranchia</taxon>
        <taxon>Pteriomorphia</taxon>
        <taxon>Arcoida</taxon>
        <taxon>Arcoidea</taxon>
        <taxon>Arcidae</taxon>
        <taxon>Tegillarca</taxon>
    </lineage>
</organism>
<dbReference type="EMBL" id="JARBDR010000813">
    <property type="protein sequence ID" value="KAJ8306543.1"/>
    <property type="molecule type" value="Genomic_DNA"/>
</dbReference>
<gene>
    <name evidence="1" type="ORF">KUTeg_017088</name>
</gene>
<protein>
    <submittedName>
        <fullName evidence="1">Uncharacterized protein</fullName>
    </submittedName>
</protein>
<dbReference type="InterPro" id="IPR023214">
    <property type="entry name" value="HAD_sf"/>
</dbReference>
<accession>A0ABQ9EMQ9</accession>
<evidence type="ECO:0000313" key="1">
    <source>
        <dbReference type="EMBL" id="KAJ8306543.1"/>
    </source>
</evidence>
<sequence>MTGLCFKLKKETSCNKLLELSLAVMAKQKIKTVLVDLSGTIHIEDEEIPGSINAVKKLQNSGLNQLEN</sequence>
<name>A0ABQ9EMQ9_TEGGR</name>
<evidence type="ECO:0000313" key="2">
    <source>
        <dbReference type="Proteomes" id="UP001217089"/>
    </source>
</evidence>
<keyword evidence="2" id="KW-1185">Reference proteome</keyword>
<proteinExistence type="predicted"/>
<dbReference type="SUPFAM" id="SSF56784">
    <property type="entry name" value="HAD-like"/>
    <property type="match status" value="1"/>
</dbReference>